<dbReference type="InterPro" id="IPR051600">
    <property type="entry name" value="Beta-PGM-like"/>
</dbReference>
<evidence type="ECO:0000256" key="2">
    <source>
        <dbReference type="ARBA" id="ARBA00006171"/>
    </source>
</evidence>
<comment type="catalytic activity">
    <reaction evidence="8">
        <text>beta-D-glucose 1-phosphate = beta-D-glucose 6-phosphate</text>
        <dbReference type="Rhea" id="RHEA:20113"/>
        <dbReference type="ChEBI" id="CHEBI:57684"/>
        <dbReference type="ChEBI" id="CHEBI:58247"/>
        <dbReference type="EC" id="5.4.2.6"/>
    </reaction>
</comment>
<keyword evidence="3" id="KW-0597">Phosphoprotein</keyword>
<comment type="similarity">
    <text evidence="2">Belongs to the HAD-like hydrolase superfamily. CbbY/CbbZ/Gph/YieH family.</text>
</comment>
<evidence type="ECO:0000256" key="6">
    <source>
        <dbReference type="ARBA" id="ARBA00023235"/>
    </source>
</evidence>
<dbReference type="Gene3D" id="1.10.150.240">
    <property type="entry name" value="Putative phosphatase, domain 2"/>
    <property type="match status" value="1"/>
</dbReference>
<dbReference type="KEGG" id="ssyi:EKG83_11950"/>
<dbReference type="AlphaFoldDB" id="A0A5Q0GVJ6"/>
<dbReference type="PANTHER" id="PTHR46193">
    <property type="entry name" value="6-PHOSPHOGLUCONATE PHOSPHATASE"/>
    <property type="match status" value="1"/>
</dbReference>
<name>A0A5Q0GVJ6_SACSY</name>
<dbReference type="Proteomes" id="UP000325787">
    <property type="component" value="Chromosome"/>
</dbReference>
<dbReference type="NCBIfam" id="TIGR02009">
    <property type="entry name" value="PGMB-YQAB-SF"/>
    <property type="match status" value="1"/>
</dbReference>
<keyword evidence="7" id="KW-0119">Carbohydrate metabolism</keyword>
<evidence type="ECO:0000256" key="9">
    <source>
        <dbReference type="ARBA" id="ARBA00044968"/>
    </source>
</evidence>
<dbReference type="SFLD" id="SFLDS00003">
    <property type="entry name" value="Haloacid_Dehalogenase"/>
    <property type="match status" value="1"/>
</dbReference>
<dbReference type="GO" id="GO:0046872">
    <property type="term" value="F:metal ion binding"/>
    <property type="evidence" value="ECO:0007669"/>
    <property type="project" value="UniProtKB-KW"/>
</dbReference>
<dbReference type="GO" id="GO:0016787">
    <property type="term" value="F:hydrolase activity"/>
    <property type="evidence" value="ECO:0007669"/>
    <property type="project" value="UniProtKB-KW"/>
</dbReference>
<dbReference type="InterPro" id="IPR023214">
    <property type="entry name" value="HAD_sf"/>
</dbReference>
<dbReference type="EC" id="5.4.2.6" evidence="9"/>
<dbReference type="SFLD" id="SFLDG01129">
    <property type="entry name" value="C1.5:_HAD__Beta-PGM__Phosphata"/>
    <property type="match status" value="1"/>
</dbReference>
<accession>A0A5Q0GVJ6</accession>
<dbReference type="InterPro" id="IPR036412">
    <property type="entry name" value="HAD-like_sf"/>
</dbReference>
<dbReference type="InterPro" id="IPR010976">
    <property type="entry name" value="B-phosphoglucomutase_hydrolase"/>
</dbReference>
<keyword evidence="11" id="KW-0378">Hydrolase</keyword>
<dbReference type="Pfam" id="PF00702">
    <property type="entry name" value="Hydrolase"/>
    <property type="match status" value="1"/>
</dbReference>
<dbReference type="RefSeq" id="WP_033427179.1">
    <property type="nucleotide sequence ID" value="NZ_CP034550.1"/>
</dbReference>
<organism evidence="11 12">
    <name type="scientific">Saccharothrix syringae</name>
    <name type="common">Nocardiopsis syringae</name>
    <dbReference type="NCBI Taxonomy" id="103733"/>
    <lineage>
        <taxon>Bacteria</taxon>
        <taxon>Bacillati</taxon>
        <taxon>Actinomycetota</taxon>
        <taxon>Actinomycetes</taxon>
        <taxon>Pseudonocardiales</taxon>
        <taxon>Pseudonocardiaceae</taxon>
        <taxon>Saccharothrix</taxon>
    </lineage>
</organism>
<evidence type="ECO:0000256" key="5">
    <source>
        <dbReference type="ARBA" id="ARBA00022842"/>
    </source>
</evidence>
<keyword evidence="12" id="KW-1185">Reference proteome</keyword>
<dbReference type="GO" id="GO:0008801">
    <property type="term" value="F:beta-phosphoglucomutase activity"/>
    <property type="evidence" value="ECO:0007669"/>
    <property type="project" value="UniProtKB-EC"/>
</dbReference>
<comment type="cofactor">
    <cofactor evidence="1">
        <name>Mg(2+)</name>
        <dbReference type="ChEBI" id="CHEBI:18420"/>
    </cofactor>
</comment>
<sequence>MPLGLPDAITACLFDLDGVLTSTAVLHRRAWKRTFDAFLTPRGEPPFTESDYVQYVDGRPRYDGVRAFLASRRITLPEGTPADPPDADTVHGVGNRKNELIEAIIRDEGVTPYPGTVRYLEAVRGRGLAIGVVTSSANARKVLDAAGLSRFATALVDGVVIIRDGLRGKPAPDSFLAGARELGVPPAHAAVFEDALAGVQAGRAGDFGYVVGVDRANQREALRAHGADVVVEDLAELL</sequence>
<evidence type="ECO:0000256" key="7">
    <source>
        <dbReference type="ARBA" id="ARBA00023277"/>
    </source>
</evidence>
<evidence type="ECO:0000256" key="4">
    <source>
        <dbReference type="ARBA" id="ARBA00022723"/>
    </source>
</evidence>
<dbReference type="Gene3D" id="3.40.50.1000">
    <property type="entry name" value="HAD superfamily/HAD-like"/>
    <property type="match status" value="1"/>
</dbReference>
<protein>
    <recommendedName>
        <fullName evidence="10">Beta-phosphoglucomutase</fullName>
        <ecNumber evidence="9">5.4.2.6</ecNumber>
    </recommendedName>
</protein>
<dbReference type="OrthoDB" id="9797743at2"/>
<dbReference type="SUPFAM" id="SSF56784">
    <property type="entry name" value="HAD-like"/>
    <property type="match status" value="1"/>
</dbReference>
<dbReference type="NCBIfam" id="TIGR01509">
    <property type="entry name" value="HAD-SF-IA-v3"/>
    <property type="match status" value="1"/>
</dbReference>
<evidence type="ECO:0000256" key="3">
    <source>
        <dbReference type="ARBA" id="ARBA00022553"/>
    </source>
</evidence>
<evidence type="ECO:0000256" key="10">
    <source>
        <dbReference type="ARBA" id="ARBA00044991"/>
    </source>
</evidence>
<dbReference type="PANTHER" id="PTHR46193:SF18">
    <property type="entry name" value="HEXITOL PHOSPHATASE B"/>
    <property type="match status" value="1"/>
</dbReference>
<keyword evidence="4" id="KW-0479">Metal-binding</keyword>
<keyword evidence="5" id="KW-0460">Magnesium</keyword>
<evidence type="ECO:0000313" key="11">
    <source>
        <dbReference type="EMBL" id="QFZ18097.1"/>
    </source>
</evidence>
<evidence type="ECO:0000256" key="8">
    <source>
        <dbReference type="ARBA" id="ARBA00044926"/>
    </source>
</evidence>
<dbReference type="EMBL" id="CP034550">
    <property type="protein sequence ID" value="QFZ18097.1"/>
    <property type="molecule type" value="Genomic_DNA"/>
</dbReference>
<keyword evidence="6" id="KW-0413">Isomerase</keyword>
<gene>
    <name evidence="11" type="ORF">EKG83_11950</name>
</gene>
<evidence type="ECO:0000313" key="12">
    <source>
        <dbReference type="Proteomes" id="UP000325787"/>
    </source>
</evidence>
<dbReference type="InterPro" id="IPR023198">
    <property type="entry name" value="PGP-like_dom2"/>
</dbReference>
<reference evidence="12" key="1">
    <citation type="journal article" date="2021" name="Curr. Microbiol.">
        <title>Complete genome of nocamycin-producing strain Saccharothrix syringae NRRL B-16468 reveals the biosynthetic potential for secondary metabolites.</title>
        <authorList>
            <person name="Mo X."/>
            <person name="Yang S."/>
        </authorList>
    </citation>
    <scope>NUCLEOTIDE SEQUENCE [LARGE SCALE GENOMIC DNA]</scope>
    <source>
        <strain evidence="12">ATCC 51364 / DSM 43886 / JCM 6844 / KCTC 9398 / NBRC 14523 / NRRL B-16468 / INA 2240</strain>
    </source>
</reference>
<proteinExistence type="inferred from homology"/>
<evidence type="ECO:0000256" key="1">
    <source>
        <dbReference type="ARBA" id="ARBA00001946"/>
    </source>
</evidence>
<dbReference type="InterPro" id="IPR006439">
    <property type="entry name" value="HAD-SF_hydro_IA"/>
</dbReference>